<accession>A0ABT2KAR4</accession>
<protein>
    <submittedName>
        <fullName evidence="3">YciI family protein</fullName>
    </submittedName>
</protein>
<evidence type="ECO:0000259" key="2">
    <source>
        <dbReference type="Pfam" id="PF03795"/>
    </source>
</evidence>
<dbReference type="Gene3D" id="3.30.70.1060">
    <property type="entry name" value="Dimeric alpha+beta barrel"/>
    <property type="match status" value="1"/>
</dbReference>
<dbReference type="Proteomes" id="UP001320702">
    <property type="component" value="Unassembled WGS sequence"/>
</dbReference>
<gene>
    <name evidence="3" type="ORF">MU516_12115</name>
</gene>
<comment type="similarity">
    <text evidence="1">Belongs to the YciI family.</text>
</comment>
<dbReference type="PANTHER" id="PTHR33606">
    <property type="entry name" value="PROTEIN YCII"/>
    <property type="match status" value="1"/>
</dbReference>
<reference evidence="3 4" key="1">
    <citation type="submission" date="2022-04" db="EMBL/GenBank/DDBJ databases">
        <title>Paracoccus sp. YLB-12 draft genome sequence.</title>
        <authorList>
            <person name="Yu L."/>
        </authorList>
    </citation>
    <scope>NUCLEOTIDE SEQUENCE [LARGE SCALE GENOMIC DNA]</scope>
    <source>
        <strain evidence="3 4">YLB-12</strain>
    </source>
</reference>
<dbReference type="EMBL" id="JANAVZ010000006">
    <property type="protein sequence ID" value="MCT4333609.1"/>
    <property type="molecule type" value="Genomic_DNA"/>
</dbReference>
<evidence type="ECO:0000256" key="1">
    <source>
        <dbReference type="ARBA" id="ARBA00007689"/>
    </source>
</evidence>
<name>A0ABT2KAR4_9RHOB</name>
<dbReference type="InterPro" id="IPR051807">
    <property type="entry name" value="Sec-metab_biosynth-assoc"/>
</dbReference>
<keyword evidence="4" id="KW-1185">Reference proteome</keyword>
<dbReference type="InterPro" id="IPR005545">
    <property type="entry name" value="YCII"/>
</dbReference>
<feature type="domain" description="YCII-related" evidence="2">
    <location>
        <begin position="4"/>
        <end position="87"/>
    </location>
</feature>
<comment type="caution">
    <text evidence="3">The sequence shown here is derived from an EMBL/GenBank/DDBJ whole genome shotgun (WGS) entry which is preliminary data.</text>
</comment>
<evidence type="ECO:0000313" key="3">
    <source>
        <dbReference type="EMBL" id="MCT4333609.1"/>
    </source>
</evidence>
<sequence length="91" mass="9897">MMPLFAVICRDKPGALQTRLETREAHLAYIEATGIVRMAGPLIEGGEMRGSLIILEADDLASAHDWAANDPYKAAGLFDSVEAIEWKKVIG</sequence>
<evidence type="ECO:0000313" key="4">
    <source>
        <dbReference type="Proteomes" id="UP001320702"/>
    </source>
</evidence>
<dbReference type="PANTHER" id="PTHR33606:SF3">
    <property type="entry name" value="PROTEIN YCII"/>
    <property type="match status" value="1"/>
</dbReference>
<dbReference type="RefSeq" id="WP_260277465.1">
    <property type="nucleotide sequence ID" value="NZ_JANAVZ010000006.1"/>
</dbReference>
<dbReference type="InterPro" id="IPR011008">
    <property type="entry name" value="Dimeric_a/b-barrel"/>
</dbReference>
<dbReference type="SUPFAM" id="SSF54909">
    <property type="entry name" value="Dimeric alpha+beta barrel"/>
    <property type="match status" value="1"/>
</dbReference>
<dbReference type="Pfam" id="PF03795">
    <property type="entry name" value="YCII"/>
    <property type="match status" value="1"/>
</dbReference>
<proteinExistence type="inferred from homology"/>
<organism evidence="3 4">
    <name type="scientific">Paracoccus maritimus</name>
    <dbReference type="NCBI Taxonomy" id="2933292"/>
    <lineage>
        <taxon>Bacteria</taxon>
        <taxon>Pseudomonadati</taxon>
        <taxon>Pseudomonadota</taxon>
        <taxon>Alphaproteobacteria</taxon>
        <taxon>Rhodobacterales</taxon>
        <taxon>Paracoccaceae</taxon>
        <taxon>Paracoccus</taxon>
    </lineage>
</organism>